<dbReference type="Pfam" id="PF07494">
    <property type="entry name" value="Reg_prop"/>
    <property type="match status" value="4"/>
</dbReference>
<dbReference type="InterPro" id="IPR029016">
    <property type="entry name" value="GAF-like_dom_sf"/>
</dbReference>
<dbReference type="Gene3D" id="2.60.40.10">
    <property type="entry name" value="Immunoglobulins"/>
    <property type="match status" value="1"/>
</dbReference>
<dbReference type="InterPro" id="IPR013783">
    <property type="entry name" value="Ig-like_fold"/>
</dbReference>
<comment type="catalytic activity">
    <reaction evidence="1">
        <text>ATP + protein L-histidine = ADP + protein N-phospho-L-histidine.</text>
        <dbReference type="EC" id="2.7.13.3"/>
    </reaction>
</comment>
<dbReference type="SUPFAM" id="SSF50998">
    <property type="entry name" value="Quinoprotein alcohol dehydrogenase-like"/>
    <property type="match status" value="1"/>
</dbReference>
<dbReference type="InterPro" id="IPR015943">
    <property type="entry name" value="WD40/YVTN_repeat-like_dom_sf"/>
</dbReference>
<dbReference type="InterPro" id="IPR005467">
    <property type="entry name" value="His_kinase_dom"/>
</dbReference>
<proteinExistence type="predicted"/>
<dbReference type="Gene3D" id="2.130.10.10">
    <property type="entry name" value="YVTN repeat-like/Quinoprotein amine dehydrogenase"/>
    <property type="match status" value="3"/>
</dbReference>
<dbReference type="PANTHER" id="PTHR43547">
    <property type="entry name" value="TWO-COMPONENT HISTIDINE KINASE"/>
    <property type="match status" value="1"/>
</dbReference>
<accession>A0ABT7E320</accession>
<dbReference type="InterPro" id="IPR003018">
    <property type="entry name" value="GAF"/>
</dbReference>
<dbReference type="InterPro" id="IPR036097">
    <property type="entry name" value="HisK_dim/P_sf"/>
</dbReference>
<dbReference type="PROSITE" id="PS50109">
    <property type="entry name" value="HIS_KIN"/>
    <property type="match status" value="1"/>
</dbReference>
<dbReference type="CDD" id="cd00082">
    <property type="entry name" value="HisKA"/>
    <property type="match status" value="1"/>
</dbReference>
<keyword evidence="4" id="KW-1133">Transmembrane helix</keyword>
<protein>
    <recommendedName>
        <fullName evidence="2">histidine kinase</fullName>
        <ecNumber evidence="2">2.7.13.3</ecNumber>
    </recommendedName>
</protein>
<dbReference type="Pfam" id="PF13185">
    <property type="entry name" value="GAF_2"/>
    <property type="match status" value="1"/>
</dbReference>
<organism evidence="6 7">
    <name type="scientific">Parachitinimonas caeni</name>
    <dbReference type="NCBI Taxonomy" id="3031301"/>
    <lineage>
        <taxon>Bacteria</taxon>
        <taxon>Pseudomonadati</taxon>
        <taxon>Pseudomonadota</taxon>
        <taxon>Betaproteobacteria</taxon>
        <taxon>Neisseriales</taxon>
        <taxon>Chitinibacteraceae</taxon>
        <taxon>Parachitinimonas</taxon>
    </lineage>
</organism>
<keyword evidence="3" id="KW-0597">Phosphoprotein</keyword>
<reference evidence="6" key="1">
    <citation type="submission" date="2023-03" db="EMBL/GenBank/DDBJ databases">
        <title>Chitinimonas shenzhenensis gen. nov., sp. nov., a novel member of family Burkholderiaceae isolated from activated sludge collected in Shen Zhen, China.</title>
        <authorList>
            <person name="Wang X."/>
        </authorList>
    </citation>
    <scope>NUCLEOTIDE SEQUENCE</scope>
    <source>
        <strain evidence="6">DQS-5</strain>
    </source>
</reference>
<dbReference type="SUPFAM" id="SSF55781">
    <property type="entry name" value="GAF domain-like"/>
    <property type="match status" value="1"/>
</dbReference>
<dbReference type="RefSeq" id="WP_284103043.1">
    <property type="nucleotide sequence ID" value="NZ_JARRAF010000048.1"/>
</dbReference>
<dbReference type="Pfam" id="PF07495">
    <property type="entry name" value="Y_Y_Y"/>
    <property type="match status" value="1"/>
</dbReference>
<dbReference type="InterPro" id="IPR011047">
    <property type="entry name" value="Quinoprotein_ADH-like_sf"/>
</dbReference>
<dbReference type="SUPFAM" id="SSF55874">
    <property type="entry name" value="ATPase domain of HSP90 chaperone/DNA topoisomerase II/histidine kinase"/>
    <property type="match status" value="1"/>
</dbReference>
<dbReference type="SUPFAM" id="SSF63829">
    <property type="entry name" value="Calcium-dependent phosphotriesterase"/>
    <property type="match status" value="2"/>
</dbReference>
<dbReference type="SUPFAM" id="SSF47384">
    <property type="entry name" value="Homodimeric domain of signal transducing histidine kinase"/>
    <property type="match status" value="1"/>
</dbReference>
<dbReference type="InterPro" id="IPR003661">
    <property type="entry name" value="HisK_dim/P_dom"/>
</dbReference>
<dbReference type="InterPro" id="IPR011110">
    <property type="entry name" value="Reg_prop"/>
</dbReference>
<dbReference type="InterPro" id="IPR036890">
    <property type="entry name" value="HATPase_C_sf"/>
</dbReference>
<dbReference type="Gene3D" id="1.10.287.130">
    <property type="match status" value="1"/>
</dbReference>
<gene>
    <name evidence="6" type="ORF">PZA18_22000</name>
</gene>
<dbReference type="PANTHER" id="PTHR43547:SF2">
    <property type="entry name" value="HYBRID SIGNAL TRANSDUCTION HISTIDINE KINASE C"/>
    <property type="match status" value="1"/>
</dbReference>
<evidence type="ECO:0000256" key="4">
    <source>
        <dbReference type="SAM" id="Phobius"/>
    </source>
</evidence>
<dbReference type="SMART" id="SM00387">
    <property type="entry name" value="HATPase_c"/>
    <property type="match status" value="1"/>
</dbReference>
<comment type="caution">
    <text evidence="6">The sequence shown here is derived from an EMBL/GenBank/DDBJ whole genome shotgun (WGS) entry which is preliminary data.</text>
</comment>
<evidence type="ECO:0000256" key="3">
    <source>
        <dbReference type="ARBA" id="ARBA00022553"/>
    </source>
</evidence>
<sequence>MMPTCLPLLAAGISRVPRGGRQGRRLMSSAIWLLGGLLLVCGLWSGLARAQSGGERWSVLADTVFRHLSRDDGLPHPIVTALAQDQQGYIWVGTQGGLARFDGYRLKVFQPLPSESGALPGNIIRTLHLDRRGRLWVGFYGAGVARYDPATERFLHFPSAHFDDVFALASDANGLWIGSRNGLYWLDFRNDAISPVRPDGASPPVLDLLQSMVRSLVIDQEGGLWVGGNGGLLRWPQVAQLRTAGAARPPTPGTPEIINGVPRVWSTQLDAKGRVWYGTERDGAGWVGSDGVARPVLVGEDPQLRGVSVACITEIGPDLMWLGTTGSGIIELSPDGRHRRKIGMDAALRQGLESNSINALLRDRSGLIWVASVSGLDWHNPATAGIVSVLASPLKPMGLSDRDVLSIHAGTGGRFYLGSRGKGIEVLQVSPQRPAIVHGLPVRAVANSPALESQFVLSVIEINPNQLWAATFKGLYRIDLGQEATATRVPLPLSNPFVRVRSFARTDDYLWIGTEEGLVRMGLSDGQTQTYRANPQSPDGLLHNVINVLYRDPLGELWIGTDGGLNQLLPDGRFRAFRHVSTQSDSLCHNNISSLATDGLGRLWVGSFGGGVCMLDNRDGTPRFRQLTRRSGLPHDNIGTVLADRKGRIWASTADGLAMIDPRTFRIQTFGPAEGVSIRGYWVHSGDVTEDGELLFGGLGGLTVVRPDQLQPWSFSPPLVVSSLRLGGQPRPVPQANALGEMPELALPPTIRGFEVEYAALDFSAPEKNRYQHKLEGYDPAWIETDATRRVAAYSNLPPGNYRLLIRGSNRSGEWVDHELVMPLRILPAWHQTGWFTLAMAALAILAISGVIGARTRVLRRRQMVLEQQVSERTSALTRANETLARSTHTLRQLGDIGKDLTRSLEHHAICMALHKHLASLLPLDAFGVAMLTEAGDGLRYIYFQADGVISACTTVFPLDHPTSQLVQAFREDREVHLVSDSQSQCDSELVTVKPLRSRVYRPLSINQQRIGVVTVQSHEPDVYHERELDVLRSVATYATIALTNASAFDAARAAQREEELARVQAALALEELRQTQAHLVQQEKMAALGQLVANVAHEINTPIGAVKSSGKSVADALDHALHGMTTLFQTLDADNAALFLALLECAWQPAAVQTSREERARVRELMQQLEAAGIDSPRNKASLLAQMNIGDTLGRFVPLLLHPQSALVLETAYNVAITISSIRNINTAVDRVSKIVFALKSFSRVDHIGEWVKADLAEGLDTVLMLYQNQIKQNTELVREFEALPPIRCLPDELNQVWTNLIHNALQAMRHKGTLTIRLYREADWAVVSIADTGSGIAPEIRERIFEPFFTTKAAGEGSGLGLDIVRKIIERHGGWIKVESEVGKGSEFKVLLPINV</sequence>
<evidence type="ECO:0000313" key="7">
    <source>
        <dbReference type="Proteomes" id="UP001172778"/>
    </source>
</evidence>
<dbReference type="Proteomes" id="UP001172778">
    <property type="component" value="Unassembled WGS sequence"/>
</dbReference>
<dbReference type="InterPro" id="IPR004358">
    <property type="entry name" value="Sig_transdc_His_kin-like_C"/>
</dbReference>
<evidence type="ECO:0000313" key="6">
    <source>
        <dbReference type="EMBL" id="MDK2126723.1"/>
    </source>
</evidence>
<name>A0ABT7E320_9NEIS</name>
<keyword evidence="7" id="KW-1185">Reference proteome</keyword>
<dbReference type="PRINTS" id="PR00344">
    <property type="entry name" value="BCTRLSENSOR"/>
</dbReference>
<keyword evidence="4" id="KW-0472">Membrane</keyword>
<keyword evidence="4" id="KW-0812">Transmembrane</keyword>
<evidence type="ECO:0000259" key="5">
    <source>
        <dbReference type="PROSITE" id="PS50109"/>
    </source>
</evidence>
<evidence type="ECO:0000256" key="1">
    <source>
        <dbReference type="ARBA" id="ARBA00000085"/>
    </source>
</evidence>
<feature type="transmembrane region" description="Helical" evidence="4">
    <location>
        <begin position="834"/>
        <end position="854"/>
    </location>
</feature>
<dbReference type="Gene3D" id="3.30.450.40">
    <property type="match status" value="1"/>
</dbReference>
<feature type="domain" description="Histidine kinase" evidence="5">
    <location>
        <begin position="1226"/>
        <end position="1398"/>
    </location>
</feature>
<dbReference type="EC" id="2.7.13.3" evidence="2"/>
<dbReference type="SMART" id="SM00065">
    <property type="entry name" value="GAF"/>
    <property type="match status" value="1"/>
</dbReference>
<evidence type="ECO:0000256" key="2">
    <source>
        <dbReference type="ARBA" id="ARBA00012438"/>
    </source>
</evidence>
<dbReference type="InterPro" id="IPR011123">
    <property type="entry name" value="Y_Y_Y"/>
</dbReference>
<dbReference type="EMBL" id="JARRAF010000048">
    <property type="protein sequence ID" value="MDK2126723.1"/>
    <property type="molecule type" value="Genomic_DNA"/>
</dbReference>
<dbReference type="Pfam" id="PF02518">
    <property type="entry name" value="HATPase_c"/>
    <property type="match status" value="1"/>
</dbReference>
<dbReference type="Gene3D" id="3.30.565.10">
    <property type="entry name" value="Histidine kinase-like ATPase, C-terminal domain"/>
    <property type="match status" value="1"/>
</dbReference>
<dbReference type="InterPro" id="IPR003594">
    <property type="entry name" value="HATPase_dom"/>
</dbReference>